<dbReference type="SMART" id="SM00729">
    <property type="entry name" value="Elp3"/>
    <property type="match status" value="1"/>
</dbReference>
<dbReference type="PROSITE" id="PS51918">
    <property type="entry name" value="RADICAL_SAM"/>
    <property type="match status" value="1"/>
</dbReference>
<dbReference type="CDD" id="cd01335">
    <property type="entry name" value="Radical_SAM"/>
    <property type="match status" value="1"/>
</dbReference>
<keyword evidence="9" id="KW-0342">GTP-binding</keyword>
<dbReference type="GO" id="GO:0046872">
    <property type="term" value="F:metal ion binding"/>
    <property type="evidence" value="ECO:0007669"/>
    <property type="project" value="UniProtKB-KW"/>
</dbReference>
<accession>A0A7D4CIJ1</accession>
<dbReference type="CDD" id="cd21117">
    <property type="entry name" value="Twitch_MoaA"/>
    <property type="match status" value="1"/>
</dbReference>
<evidence type="ECO:0000256" key="4">
    <source>
        <dbReference type="ARBA" id="ARBA00022691"/>
    </source>
</evidence>
<organism evidence="13 14">
    <name type="scientific">Tenuifilum thalassicum</name>
    <dbReference type="NCBI Taxonomy" id="2590900"/>
    <lineage>
        <taxon>Bacteria</taxon>
        <taxon>Pseudomonadati</taxon>
        <taxon>Bacteroidota</taxon>
        <taxon>Bacteroidia</taxon>
        <taxon>Bacteroidales</taxon>
        <taxon>Tenuifilaceae</taxon>
        <taxon>Tenuifilum</taxon>
    </lineage>
</organism>
<dbReference type="AlphaFoldDB" id="A0A7D4CIJ1"/>
<dbReference type="InterPro" id="IPR013785">
    <property type="entry name" value="Aldolase_TIM"/>
</dbReference>
<evidence type="ECO:0000256" key="6">
    <source>
        <dbReference type="ARBA" id="ARBA00022741"/>
    </source>
</evidence>
<dbReference type="KEGG" id="ttz:FHG85_08985"/>
<feature type="domain" description="Radical SAM core" evidence="12">
    <location>
        <begin position="4"/>
        <end position="232"/>
    </location>
</feature>
<keyword evidence="4" id="KW-0949">S-adenosyl-L-methionine</keyword>
<dbReference type="Pfam" id="PF04055">
    <property type="entry name" value="Radical_SAM"/>
    <property type="match status" value="1"/>
</dbReference>
<keyword evidence="7" id="KW-0408">Iron</keyword>
<evidence type="ECO:0000259" key="12">
    <source>
        <dbReference type="PROSITE" id="PS51918"/>
    </source>
</evidence>
<evidence type="ECO:0000256" key="9">
    <source>
        <dbReference type="ARBA" id="ARBA00023134"/>
    </source>
</evidence>
<evidence type="ECO:0000256" key="11">
    <source>
        <dbReference type="ARBA" id="ARBA00048697"/>
    </source>
</evidence>
<keyword evidence="10" id="KW-0501">Molybdenum cofactor biosynthesis</keyword>
<dbReference type="EMBL" id="CP041345">
    <property type="protein sequence ID" value="QKG81246.1"/>
    <property type="molecule type" value="Genomic_DNA"/>
</dbReference>
<dbReference type="UniPathway" id="UPA00344"/>
<dbReference type="InterPro" id="IPR000385">
    <property type="entry name" value="MoaA_NifB_PqqE_Fe-S-bd_CS"/>
</dbReference>
<dbReference type="GO" id="GO:0006777">
    <property type="term" value="P:Mo-molybdopterin cofactor biosynthetic process"/>
    <property type="evidence" value="ECO:0007669"/>
    <property type="project" value="UniProtKB-KW"/>
</dbReference>
<evidence type="ECO:0000256" key="2">
    <source>
        <dbReference type="ARBA" id="ARBA00012167"/>
    </source>
</evidence>
<comment type="cofactor">
    <cofactor evidence="1">
        <name>[4Fe-4S] cluster</name>
        <dbReference type="ChEBI" id="CHEBI:49883"/>
    </cofactor>
</comment>
<dbReference type="SFLD" id="SFLDS00029">
    <property type="entry name" value="Radical_SAM"/>
    <property type="match status" value="1"/>
</dbReference>
<dbReference type="InterPro" id="IPR050105">
    <property type="entry name" value="MoCo_biosynth_MoaA/MoaC"/>
</dbReference>
<evidence type="ECO:0000256" key="7">
    <source>
        <dbReference type="ARBA" id="ARBA00023004"/>
    </source>
</evidence>
<comment type="catalytic activity">
    <reaction evidence="11">
        <text>GTP + AH2 + S-adenosyl-L-methionine = (8S)-3',8-cyclo-7,8-dihydroguanosine 5'-triphosphate + 5'-deoxyadenosine + L-methionine + A + H(+)</text>
        <dbReference type="Rhea" id="RHEA:49576"/>
        <dbReference type="ChEBI" id="CHEBI:13193"/>
        <dbReference type="ChEBI" id="CHEBI:15378"/>
        <dbReference type="ChEBI" id="CHEBI:17319"/>
        <dbReference type="ChEBI" id="CHEBI:17499"/>
        <dbReference type="ChEBI" id="CHEBI:37565"/>
        <dbReference type="ChEBI" id="CHEBI:57844"/>
        <dbReference type="ChEBI" id="CHEBI:59789"/>
        <dbReference type="ChEBI" id="CHEBI:131766"/>
        <dbReference type="EC" id="4.1.99.22"/>
    </reaction>
</comment>
<dbReference type="InterPro" id="IPR058240">
    <property type="entry name" value="rSAM_sf"/>
</dbReference>
<name>A0A7D4CIJ1_9BACT</name>
<dbReference type="InterPro" id="IPR006638">
    <property type="entry name" value="Elp3/MiaA/NifB-like_rSAM"/>
</dbReference>
<protein>
    <recommendedName>
        <fullName evidence="2">GTP 3',8-cyclase</fullName>
        <ecNumber evidence="2">4.1.99.22</ecNumber>
    </recommendedName>
</protein>
<dbReference type="GO" id="GO:0061798">
    <property type="term" value="F:GTP 3',8'-cyclase activity"/>
    <property type="evidence" value="ECO:0007669"/>
    <property type="project" value="UniProtKB-EC"/>
</dbReference>
<sequence length="266" mass="29219">MFDQFNRRINYLRISVTDRCNLRCVYCMPEDGIEQIPHNQILTFEEIVEITKLAVKNGFEKVRITGGEPLVRKGIVDLVKMIASIDGIMDFGMTTNGVLLKPFAKPLFDAGLKRINVSLDTLDPGKYKATTRIGNLSDVLEGLEEAKRVGFKPIKLNCVVEQSSAEPDAQAVKSYADENGFIARFIPKMNLDDGIFGVVEGGEGGNCATCNRLRLTANGVIKPCLFSESGYNVRDLGIEKAIEMAIKNKPACGVANRTGEFYNIGG</sequence>
<dbReference type="Gene3D" id="3.20.20.70">
    <property type="entry name" value="Aldolase class I"/>
    <property type="match status" value="1"/>
</dbReference>
<dbReference type="PANTHER" id="PTHR22960:SF0">
    <property type="entry name" value="MOLYBDENUM COFACTOR BIOSYNTHESIS PROTEIN 1"/>
    <property type="match status" value="1"/>
</dbReference>
<dbReference type="InterPro" id="IPR007197">
    <property type="entry name" value="rSAM"/>
</dbReference>
<dbReference type="GO" id="GO:0051539">
    <property type="term" value="F:4 iron, 4 sulfur cluster binding"/>
    <property type="evidence" value="ECO:0007669"/>
    <property type="project" value="UniProtKB-KW"/>
</dbReference>
<evidence type="ECO:0000256" key="1">
    <source>
        <dbReference type="ARBA" id="ARBA00001966"/>
    </source>
</evidence>
<dbReference type="SUPFAM" id="SSF102114">
    <property type="entry name" value="Radical SAM enzymes"/>
    <property type="match status" value="1"/>
</dbReference>
<keyword evidence="6" id="KW-0547">Nucleotide-binding</keyword>
<evidence type="ECO:0000256" key="3">
    <source>
        <dbReference type="ARBA" id="ARBA00022485"/>
    </source>
</evidence>
<keyword evidence="3" id="KW-0004">4Fe-4S</keyword>
<evidence type="ECO:0000256" key="8">
    <source>
        <dbReference type="ARBA" id="ARBA00023014"/>
    </source>
</evidence>
<reference evidence="13 14" key="1">
    <citation type="submission" date="2019-07" db="EMBL/GenBank/DDBJ databases">
        <title>Thalassofilum flectens gen. nov., sp. nov., a novel moderate thermophilic anaerobe from a shallow sea hot spring in Kunashir Island (Russia), representing a new family in the order Bacteroidales, and proposal of Thalassofilacea fam. nov.</title>
        <authorList>
            <person name="Kochetkova T.V."/>
            <person name="Podosokorskaya O.A."/>
            <person name="Novikov A."/>
            <person name="Elcheninov A.G."/>
            <person name="Toshchakov S.V."/>
            <person name="Kublanov I.V."/>
        </authorList>
    </citation>
    <scope>NUCLEOTIDE SEQUENCE [LARGE SCALE GENOMIC DNA]</scope>
    <source>
        <strain evidence="13 14">38-H</strain>
    </source>
</reference>
<gene>
    <name evidence="13" type="ORF">FHG85_08985</name>
</gene>
<keyword evidence="14" id="KW-1185">Reference proteome</keyword>
<dbReference type="InterPro" id="IPR010505">
    <property type="entry name" value="MoaA_twitch"/>
</dbReference>
<evidence type="ECO:0000313" key="13">
    <source>
        <dbReference type="EMBL" id="QKG81246.1"/>
    </source>
</evidence>
<dbReference type="RefSeq" id="WP_173076838.1">
    <property type="nucleotide sequence ID" value="NZ_CP041345.1"/>
</dbReference>
<proteinExistence type="predicted"/>
<dbReference type="SFLD" id="SFLDG01386">
    <property type="entry name" value="main_SPASM_domain-containing"/>
    <property type="match status" value="1"/>
</dbReference>
<evidence type="ECO:0000313" key="14">
    <source>
        <dbReference type="Proteomes" id="UP000500961"/>
    </source>
</evidence>
<evidence type="ECO:0000256" key="5">
    <source>
        <dbReference type="ARBA" id="ARBA00022723"/>
    </source>
</evidence>
<dbReference type="EC" id="4.1.99.22" evidence="2"/>
<dbReference type="Pfam" id="PF06463">
    <property type="entry name" value="Mob_synth_C"/>
    <property type="match status" value="1"/>
</dbReference>
<keyword evidence="5" id="KW-0479">Metal-binding</keyword>
<dbReference type="GO" id="GO:0005525">
    <property type="term" value="F:GTP binding"/>
    <property type="evidence" value="ECO:0007669"/>
    <property type="project" value="UniProtKB-KW"/>
</dbReference>
<dbReference type="SFLD" id="SFLDG01067">
    <property type="entry name" value="SPASM/twitch_domain_containing"/>
    <property type="match status" value="1"/>
</dbReference>
<dbReference type="PROSITE" id="PS01305">
    <property type="entry name" value="MOAA_NIFB_PQQE"/>
    <property type="match status" value="1"/>
</dbReference>
<keyword evidence="8" id="KW-0411">Iron-sulfur</keyword>
<evidence type="ECO:0000256" key="10">
    <source>
        <dbReference type="ARBA" id="ARBA00023150"/>
    </source>
</evidence>
<dbReference type="Proteomes" id="UP000500961">
    <property type="component" value="Chromosome"/>
</dbReference>
<dbReference type="PANTHER" id="PTHR22960">
    <property type="entry name" value="MOLYBDOPTERIN COFACTOR SYNTHESIS PROTEIN A"/>
    <property type="match status" value="1"/>
</dbReference>
<dbReference type="GO" id="GO:0061799">
    <property type="term" value="F:cyclic pyranopterin monophosphate synthase activity"/>
    <property type="evidence" value="ECO:0007669"/>
    <property type="project" value="TreeGrafter"/>
</dbReference>